<dbReference type="Proteomes" id="UP000051952">
    <property type="component" value="Unassembled WGS sequence"/>
</dbReference>
<dbReference type="FunFam" id="3.30.70.870:FF:000002">
    <property type="entry name" value="Translation elongation factor 2"/>
    <property type="match status" value="1"/>
</dbReference>
<dbReference type="GO" id="GO:0003746">
    <property type="term" value="F:translation elongation factor activity"/>
    <property type="evidence" value="ECO:0007669"/>
    <property type="project" value="UniProtKB-KW"/>
</dbReference>
<dbReference type="GO" id="GO:0005829">
    <property type="term" value="C:cytosol"/>
    <property type="evidence" value="ECO:0007669"/>
    <property type="project" value="TreeGrafter"/>
</dbReference>
<dbReference type="InterPro" id="IPR004161">
    <property type="entry name" value="EFTu-like_2"/>
</dbReference>
<gene>
    <name evidence="5" type="ORF">BSAL_34955</name>
</gene>
<organism evidence="5 6">
    <name type="scientific">Bodo saltans</name>
    <name type="common">Flagellated protozoan</name>
    <dbReference type="NCBI Taxonomy" id="75058"/>
    <lineage>
        <taxon>Eukaryota</taxon>
        <taxon>Discoba</taxon>
        <taxon>Euglenozoa</taxon>
        <taxon>Kinetoplastea</taxon>
        <taxon>Metakinetoplastina</taxon>
        <taxon>Eubodonida</taxon>
        <taxon>Bodonidae</taxon>
        <taxon>Bodo</taxon>
    </lineage>
</organism>
<feature type="domain" description="Tr-type G" evidence="4">
    <location>
        <begin position="36"/>
        <end position="275"/>
    </location>
</feature>
<keyword evidence="6" id="KW-1185">Reference proteome</keyword>
<dbReference type="Pfam" id="PF00009">
    <property type="entry name" value="GTP_EFTU"/>
    <property type="match status" value="1"/>
</dbReference>
<dbReference type="InterPro" id="IPR009000">
    <property type="entry name" value="Transl_B-barrel_sf"/>
</dbReference>
<evidence type="ECO:0000256" key="3">
    <source>
        <dbReference type="SAM" id="MobiDB-lite"/>
    </source>
</evidence>
<dbReference type="Gene3D" id="3.40.50.300">
    <property type="entry name" value="P-loop containing nucleotide triphosphate hydrolases"/>
    <property type="match status" value="1"/>
</dbReference>
<sequence length="991" mass="107734">MKKSEHTSTPTLFLQAYPNHTMDSAEHLHEVSLDTSRIRNFCMVAHVDHGKTTLSDYLVASNGVLSTHLAGKVRLLDSRPDEQERLITMKASSIALRHVRTTPVPSTDLDAPKQTKKEEFLLNLVDSPGHIDFSCEVSTAIRLCDGALIIVDLVDGVTTQTCSMLRTVYREGLSMILVLNKIDLLITRQQLTAEEAYYRMRSVIETCNATLAAYANQLKIANEYDHLNLDDPSDDVWFCPTKGNVVFGSCFDGWGFTVDTFAQIYEAKFQMTDLKSALWGANYLDLKTKTVVQLPKKQGQPPMALQLILEPIWQLHRAFLEAEEVTSEEAVATLTAMCNKIGVDAKVWNRPRYDARSKLGAVMAAWLPLAKCVMDTITYQVRSPITSNQQRLPALVPELSQAAKDIQDSLLSSSSATDAPTVAYVSKLIDTQWLAGQTIGTTNGEDEDLGFIGFARVFSGRLRVGQKVYVQTGGGTGVTEGTIRKLYLLRGLGLEEIPEVASGCLCGIAGLTPLITKHATISTRADMPPFTPLTLPSTSIVRLSIHPKDPTQLQTLVRGLHILNKVDPQVEISILPTGEHVIGTAGEVHAERCVKDLIDTFAKIEIVVSEPIVSFRETIVATGTSKVRPITVKTSDGLIAISVLARPLPSESRELIEEDAKNSAAQNNLQHLMQRVTASLSESEEKKKWADVLPQGVLAWGTPKYNFLGTLLMTSIADRSAAAAASVASPTTHGGDDGSAPADGNALFPPAGSSSAHSGEASQGPTVALQTLKDSLIGGFLLASSAGPMAEEPMFGLALVITDIEVCGIEGGIAALPALMRDAGATMSGLVMVAMREACRRAMEQPGLGRRLVEPMYHCVVYSSGTTQGKIYAILSRRRSEIIEEVPNEGCDLFYISCYLPAVEAFGLQDDLRIATHGAATAQLQMHRWSTIDADPYYKPTTKEDLEEHGEKMAAQNIGSVLLEKVRRRKGLHRELVVESAEKQKFSIKGG</sequence>
<dbReference type="GO" id="GO:0042256">
    <property type="term" value="P:cytosolic ribosome assembly"/>
    <property type="evidence" value="ECO:0007669"/>
    <property type="project" value="TreeGrafter"/>
</dbReference>
<evidence type="ECO:0000256" key="2">
    <source>
        <dbReference type="ARBA" id="ARBA00023134"/>
    </source>
</evidence>
<accession>A0A0S4JP20</accession>
<dbReference type="OrthoDB" id="364892at2759"/>
<dbReference type="InterPro" id="IPR005225">
    <property type="entry name" value="Small_GTP-bd"/>
</dbReference>
<name>A0A0S4JP20_BODSA</name>
<dbReference type="Pfam" id="PF00679">
    <property type="entry name" value="EFG_C"/>
    <property type="match status" value="1"/>
</dbReference>
<keyword evidence="5" id="KW-0251">Elongation factor</keyword>
<protein>
    <submittedName>
        <fullName evidence="5">Translation elongation factor Elf2, putative</fullName>
    </submittedName>
</protein>
<evidence type="ECO:0000313" key="5">
    <source>
        <dbReference type="EMBL" id="CUG91956.1"/>
    </source>
</evidence>
<dbReference type="PANTHER" id="PTHR42908:SF3">
    <property type="entry name" value="ELONGATION FACTOR-LIKE GTPASE 1"/>
    <property type="match status" value="1"/>
</dbReference>
<dbReference type="SUPFAM" id="SSF52540">
    <property type="entry name" value="P-loop containing nucleoside triphosphate hydrolases"/>
    <property type="match status" value="1"/>
</dbReference>
<dbReference type="GO" id="GO:0005525">
    <property type="term" value="F:GTP binding"/>
    <property type="evidence" value="ECO:0007669"/>
    <property type="project" value="UniProtKB-KW"/>
</dbReference>
<dbReference type="CDD" id="cd01885">
    <property type="entry name" value="EF2"/>
    <property type="match status" value="1"/>
</dbReference>
<dbReference type="Gene3D" id="3.30.230.10">
    <property type="match status" value="1"/>
</dbReference>
<dbReference type="SUPFAM" id="SSF54211">
    <property type="entry name" value="Ribosomal protein S5 domain 2-like"/>
    <property type="match status" value="1"/>
</dbReference>
<dbReference type="Gene3D" id="3.30.70.240">
    <property type="match status" value="1"/>
</dbReference>
<feature type="region of interest" description="Disordered" evidence="3">
    <location>
        <begin position="728"/>
        <end position="765"/>
    </location>
</feature>
<dbReference type="PROSITE" id="PS51722">
    <property type="entry name" value="G_TR_2"/>
    <property type="match status" value="1"/>
</dbReference>
<evidence type="ECO:0000259" key="4">
    <source>
        <dbReference type="PROSITE" id="PS51722"/>
    </source>
</evidence>
<dbReference type="SUPFAM" id="SSF50447">
    <property type="entry name" value="Translation proteins"/>
    <property type="match status" value="1"/>
</dbReference>
<dbReference type="InterPro" id="IPR020568">
    <property type="entry name" value="Ribosomal_Su5_D2-typ_SF"/>
</dbReference>
<reference evidence="6" key="1">
    <citation type="submission" date="2015-09" db="EMBL/GenBank/DDBJ databases">
        <authorList>
            <consortium name="Pathogen Informatics"/>
        </authorList>
    </citation>
    <scope>NUCLEOTIDE SEQUENCE [LARGE SCALE GENOMIC DNA]</scope>
    <source>
        <strain evidence="6">Lake Konstanz</strain>
    </source>
</reference>
<dbReference type="Gene3D" id="2.40.30.10">
    <property type="entry name" value="Translation factors"/>
    <property type="match status" value="1"/>
</dbReference>
<dbReference type="PRINTS" id="PR00315">
    <property type="entry name" value="ELONGATNFCT"/>
</dbReference>
<dbReference type="Gene3D" id="3.30.70.870">
    <property type="entry name" value="Elongation Factor G (Translational Gtpase), domain 3"/>
    <property type="match status" value="1"/>
</dbReference>
<dbReference type="InterPro" id="IPR027417">
    <property type="entry name" value="P-loop_NTPase"/>
</dbReference>
<keyword evidence="2" id="KW-0342">GTP-binding</keyword>
<dbReference type="GO" id="GO:0003924">
    <property type="term" value="F:GTPase activity"/>
    <property type="evidence" value="ECO:0007669"/>
    <property type="project" value="InterPro"/>
</dbReference>
<dbReference type="SUPFAM" id="SSF54980">
    <property type="entry name" value="EF-G C-terminal domain-like"/>
    <property type="match status" value="2"/>
</dbReference>
<dbReference type="CDD" id="cd04096">
    <property type="entry name" value="eEF2_snRNP_like_C"/>
    <property type="match status" value="1"/>
</dbReference>
<dbReference type="InterPro" id="IPR035647">
    <property type="entry name" value="EFG_III/V"/>
</dbReference>
<dbReference type="NCBIfam" id="TIGR00231">
    <property type="entry name" value="small_GTP"/>
    <property type="match status" value="1"/>
</dbReference>
<keyword evidence="1" id="KW-0547">Nucleotide-binding</keyword>
<dbReference type="PANTHER" id="PTHR42908">
    <property type="entry name" value="TRANSLATION ELONGATION FACTOR-RELATED"/>
    <property type="match status" value="1"/>
</dbReference>
<dbReference type="SMART" id="SM00838">
    <property type="entry name" value="EFG_C"/>
    <property type="match status" value="1"/>
</dbReference>
<dbReference type="EMBL" id="CYKH01001984">
    <property type="protein sequence ID" value="CUG91956.1"/>
    <property type="molecule type" value="Genomic_DNA"/>
</dbReference>
<keyword evidence="5" id="KW-0648">Protein biosynthesis</keyword>
<feature type="compositionally biased region" description="Low complexity" evidence="3">
    <location>
        <begin position="751"/>
        <end position="764"/>
    </location>
</feature>
<dbReference type="GO" id="GO:0043022">
    <property type="term" value="F:ribosome binding"/>
    <property type="evidence" value="ECO:0007669"/>
    <property type="project" value="TreeGrafter"/>
</dbReference>
<dbReference type="Pfam" id="PF03144">
    <property type="entry name" value="GTP_EFTU_D2"/>
    <property type="match status" value="1"/>
</dbReference>
<evidence type="ECO:0000313" key="6">
    <source>
        <dbReference type="Proteomes" id="UP000051952"/>
    </source>
</evidence>
<dbReference type="OMA" id="FARCDIQ"/>
<evidence type="ECO:0000256" key="1">
    <source>
        <dbReference type="ARBA" id="ARBA00022741"/>
    </source>
</evidence>
<dbReference type="GO" id="GO:1990904">
    <property type="term" value="C:ribonucleoprotein complex"/>
    <property type="evidence" value="ECO:0007669"/>
    <property type="project" value="TreeGrafter"/>
</dbReference>
<proteinExistence type="predicted"/>
<dbReference type="InterPro" id="IPR014721">
    <property type="entry name" value="Ribsml_uS5_D2-typ_fold_subgr"/>
</dbReference>
<dbReference type="InterPro" id="IPR000795">
    <property type="entry name" value="T_Tr_GTP-bd_dom"/>
</dbReference>
<dbReference type="VEuPathDB" id="TriTrypDB:BSAL_34955"/>
<dbReference type="AlphaFoldDB" id="A0A0S4JP20"/>
<dbReference type="InterPro" id="IPR000640">
    <property type="entry name" value="EFG_V-like"/>
</dbReference>